<name>D2RKA3_ACIFV</name>
<feature type="domain" description="ABC-three component systems C-terminal" evidence="1">
    <location>
        <begin position="168"/>
        <end position="302"/>
    </location>
</feature>
<proteinExistence type="predicted"/>
<dbReference type="RefSeq" id="WP_012938494.1">
    <property type="nucleotide sequence ID" value="NC_013740.1"/>
</dbReference>
<dbReference type="KEGG" id="afn:Acfer_1138"/>
<protein>
    <recommendedName>
        <fullName evidence="1">ABC-three component systems C-terminal domain-containing protein</fullName>
    </recommendedName>
</protein>
<dbReference type="eggNOG" id="ENOG502Z9QP">
    <property type="taxonomic scope" value="Bacteria"/>
</dbReference>
<dbReference type="Proteomes" id="UP000001902">
    <property type="component" value="Chromosome"/>
</dbReference>
<dbReference type="GeneID" id="78334850"/>
<accession>D2RKA3</accession>
<gene>
    <name evidence="2" type="ordered locus">Acfer_1138</name>
</gene>
<sequence>MKFSDFANGLYPFCSGRLKKEQYFNELIGNFIQDSALDSCPVLGKKRDTKYRYIQGKRNFTPSDAKYIYDYRDKKKFSAWIAHQDDEFNSYDGIKKWLESNGINDEYVDDACADLFEEIILALTDNTSSNDVSQLKVDLSVINDIEEKIKCLPRPISVPVPKKATENEKQYIEELFRAYGDAENLPMFSATDLDKYPDYFEDLNDRRIDFYAAVSIQRGVLELHGKNLANQFDVLKEEVLDGVKDTVRKSHPNGYERMLSVMELAVALPVPNYLLSSSPFWISGKIKKGVCHHLVNDHKIRWIKEKHE</sequence>
<dbReference type="EMBL" id="CP001859">
    <property type="protein sequence ID" value="ADB47505.1"/>
    <property type="molecule type" value="Genomic_DNA"/>
</dbReference>
<dbReference type="STRING" id="591001.Acfer_1138"/>
<dbReference type="HOGENOM" id="CLU_069307_0_0_9"/>
<dbReference type="AlphaFoldDB" id="D2RKA3"/>
<dbReference type="Pfam" id="PF20282">
    <property type="entry name" value="CTD6"/>
    <property type="match status" value="1"/>
</dbReference>
<reference evidence="2 3" key="1">
    <citation type="journal article" date="2010" name="Stand. Genomic Sci.">
        <title>Complete genome sequence of Acidaminococcus fermentans type strain (VR4).</title>
        <authorList>
            <person name="Chang Y.J."/>
            <person name="Pukall R."/>
            <person name="Saunders E."/>
            <person name="Lapidus A."/>
            <person name="Copeland A."/>
            <person name="Nolan M."/>
            <person name="Glavina Del Rio T."/>
            <person name="Lucas S."/>
            <person name="Chen F."/>
            <person name="Tice H."/>
            <person name="Cheng J.F."/>
            <person name="Han C."/>
            <person name="Detter J.C."/>
            <person name="Bruce D."/>
            <person name="Goodwin L."/>
            <person name="Pitluck S."/>
            <person name="Mikhailova N."/>
            <person name="Liolios K."/>
            <person name="Pati A."/>
            <person name="Ivanova N."/>
            <person name="Mavromatis K."/>
            <person name="Chen A."/>
            <person name="Palaniappan K."/>
            <person name="Land M."/>
            <person name="Hauser L."/>
            <person name="Jeffries C.D."/>
            <person name="Brettin T."/>
            <person name="Rohde M."/>
            <person name="Goker M."/>
            <person name="Bristow J."/>
            <person name="Eisen J.A."/>
            <person name="Markowitz V."/>
            <person name="Hugenholtz P."/>
            <person name="Kyrpides N.C."/>
            <person name="Klenk H.P."/>
        </authorList>
    </citation>
    <scope>NUCLEOTIDE SEQUENCE [LARGE SCALE GENOMIC DNA]</scope>
    <source>
        <strain evidence="3">ATCC 25085 / DSM 20731 / CCUG 9996 / CIP 106432 / VR4</strain>
    </source>
</reference>
<organism evidence="2 3">
    <name type="scientific">Acidaminococcus fermentans (strain ATCC 25085 / DSM 20731 / CCUG 9996 / CIP 106432 / VR4)</name>
    <dbReference type="NCBI Taxonomy" id="591001"/>
    <lineage>
        <taxon>Bacteria</taxon>
        <taxon>Bacillati</taxon>
        <taxon>Bacillota</taxon>
        <taxon>Negativicutes</taxon>
        <taxon>Acidaminococcales</taxon>
        <taxon>Acidaminococcaceae</taxon>
        <taxon>Acidaminococcus</taxon>
    </lineage>
</organism>
<dbReference type="OrthoDB" id="3242664at2"/>
<evidence type="ECO:0000313" key="2">
    <source>
        <dbReference type="EMBL" id="ADB47505.1"/>
    </source>
</evidence>
<evidence type="ECO:0000259" key="1">
    <source>
        <dbReference type="Pfam" id="PF20282"/>
    </source>
</evidence>
<dbReference type="InterPro" id="IPR046914">
    <property type="entry name" value="ABC-3C_CTD6"/>
</dbReference>
<keyword evidence="3" id="KW-1185">Reference proteome</keyword>
<evidence type="ECO:0000313" key="3">
    <source>
        <dbReference type="Proteomes" id="UP000001902"/>
    </source>
</evidence>